<dbReference type="GO" id="GO:0016020">
    <property type="term" value="C:membrane"/>
    <property type="evidence" value="ECO:0007669"/>
    <property type="project" value="UniProtKB-SubCell"/>
</dbReference>
<proteinExistence type="predicted"/>
<dbReference type="InterPro" id="IPR021797">
    <property type="entry name" value="Wzy_C_2"/>
</dbReference>
<evidence type="ECO:0000313" key="9">
    <source>
        <dbReference type="EMBL" id="MTD28406.1"/>
    </source>
</evidence>
<protein>
    <submittedName>
        <fullName evidence="10">Polymerase</fullName>
    </submittedName>
</protein>
<feature type="transmembrane region" description="Helical" evidence="5">
    <location>
        <begin position="326"/>
        <end position="353"/>
    </location>
</feature>
<reference evidence="10 11" key="2">
    <citation type="submission" date="2019-12" db="EMBL/GenBank/DDBJ databases">
        <title>Erwinia sp. nov., isolated from droppings of birds in the Qinghai-Tiebt plateau of China.</title>
        <authorList>
            <person name="Ge Y."/>
        </authorList>
    </citation>
    <scope>NUCLEOTIDE SEQUENCE [LARGE SCALE GENOMIC DNA]</scope>
    <source>
        <strain evidence="10 11">J780</strain>
    </source>
</reference>
<dbReference type="Proteomes" id="UP000424752">
    <property type="component" value="Chromosome"/>
</dbReference>
<evidence type="ECO:0000313" key="11">
    <source>
        <dbReference type="Proteomes" id="UP000424752"/>
    </source>
</evidence>
<comment type="subcellular location">
    <subcellularLocation>
        <location evidence="1">Membrane</location>
        <topology evidence="1">Multi-pass membrane protein</topology>
    </subcellularLocation>
</comment>
<dbReference type="InterPro" id="IPR031726">
    <property type="entry name" value="PglL_A"/>
</dbReference>
<dbReference type="Proteomes" id="UP000480164">
    <property type="component" value="Unassembled WGS sequence"/>
</dbReference>
<evidence type="ECO:0000256" key="1">
    <source>
        <dbReference type="ARBA" id="ARBA00004141"/>
    </source>
</evidence>
<feature type="transmembrane region" description="Helical" evidence="5">
    <location>
        <begin position="63"/>
        <end position="79"/>
    </location>
</feature>
<sequence>MLFKSRYLALITLLNASVLYWPNRGGGGFYLPVNMVLGIWVSLLVVASFIYRNSGLNYSSYSLWLLYGGVMLMILPLLGGDIGEFSAITSRMVGLGLGLAFYFALLQYRFTRAMREWVIRSCLLLALVQAGLGGAQYYLFSVDNFMGYDTLLNRPYGIFQQWNVMASFMATGLALALYCWMPKSGVVLTRWVALAAAMMLVMAPLLLVLIGSRIGLMAAFLVTPLQLWALWQLDRRRCVQAIALISAGVALAWFSQVSNGVARDVMQGSTLSYRLQVWQICLAMIAEKPWFGWGYGQFSTEFIHYAHRLLPDTLESFHMPHPHNEFLFWGVEGGLPGLAALGLIASGVVLLCIRRIRCGYGWAGRLSRSPWLLMVPIALHTQVEFPLYQSALHGIMLILLLRVCDIRSSVFIRRYNVQGLRWGLVGAAMMCLLYLHNGLYASQVITTVEREGLKNIARYQQLIHPHPWQQRQSYGEHLAGLLTYGQSQQHQVLKDYQHWGESYLRHTPDVNVYINLSVVNRMLGNSLRAEQLRAEARHLYPQERRLIPSG</sequence>
<gene>
    <name evidence="9" type="ORF">GK011_15805</name>
    <name evidence="10" type="ORF">GN242_04465</name>
</gene>
<organism evidence="10 11">
    <name type="scientific">Erwinia sorbitola</name>
    <dbReference type="NCBI Taxonomy" id="2681984"/>
    <lineage>
        <taxon>Bacteria</taxon>
        <taxon>Pseudomonadati</taxon>
        <taxon>Pseudomonadota</taxon>
        <taxon>Gammaproteobacteria</taxon>
        <taxon>Enterobacterales</taxon>
        <taxon>Erwiniaceae</taxon>
        <taxon>Erwinia</taxon>
    </lineage>
</organism>
<feature type="transmembrane region" description="Helical" evidence="5">
    <location>
        <begin position="117"/>
        <end position="139"/>
    </location>
</feature>
<feature type="transmembrane region" description="Helical" evidence="5">
    <location>
        <begin position="85"/>
        <end position="105"/>
    </location>
</feature>
<evidence type="ECO:0000259" key="7">
    <source>
        <dbReference type="Pfam" id="PF11846"/>
    </source>
</evidence>
<reference evidence="9 12" key="1">
    <citation type="submission" date="2019-11" db="EMBL/GenBank/DDBJ databases">
        <title>Erwinia sp. nov., isolated from feces of birds in Tibet plateau of China.</title>
        <authorList>
            <person name="Ge Y."/>
        </authorList>
    </citation>
    <scope>NUCLEOTIDE SEQUENCE [LARGE SCALE GENOMIC DNA]</scope>
    <source>
        <strain evidence="9 12">J316</strain>
    </source>
</reference>
<dbReference type="Pfam" id="PF04932">
    <property type="entry name" value="Wzy_C"/>
    <property type="match status" value="1"/>
</dbReference>
<feature type="transmembrane region" description="Helical" evidence="5">
    <location>
        <begin position="187"/>
        <end position="208"/>
    </location>
</feature>
<dbReference type="Pfam" id="PF11846">
    <property type="entry name" value="Wzy_C_2"/>
    <property type="match status" value="1"/>
</dbReference>
<dbReference type="EMBL" id="CP046509">
    <property type="protein sequence ID" value="QGU86521.1"/>
    <property type="molecule type" value="Genomic_DNA"/>
</dbReference>
<name>A0A6I6EIU9_9GAMM</name>
<feature type="transmembrane region" description="Helical" evidence="5">
    <location>
        <begin position="238"/>
        <end position="256"/>
    </location>
</feature>
<evidence type="ECO:0000256" key="5">
    <source>
        <dbReference type="SAM" id="Phobius"/>
    </source>
</evidence>
<dbReference type="Pfam" id="PF15864">
    <property type="entry name" value="PglL_A"/>
    <property type="match status" value="1"/>
</dbReference>
<evidence type="ECO:0000256" key="4">
    <source>
        <dbReference type="ARBA" id="ARBA00023136"/>
    </source>
</evidence>
<evidence type="ECO:0000313" key="12">
    <source>
        <dbReference type="Proteomes" id="UP000480164"/>
    </source>
</evidence>
<feature type="domain" description="Protein glycosylation ligase" evidence="8">
    <location>
        <begin position="155"/>
        <end position="178"/>
    </location>
</feature>
<evidence type="ECO:0000256" key="2">
    <source>
        <dbReference type="ARBA" id="ARBA00022692"/>
    </source>
</evidence>
<evidence type="ECO:0000259" key="8">
    <source>
        <dbReference type="Pfam" id="PF15864"/>
    </source>
</evidence>
<evidence type="ECO:0000259" key="6">
    <source>
        <dbReference type="Pfam" id="PF04932"/>
    </source>
</evidence>
<feature type="transmembrane region" description="Helical" evidence="5">
    <location>
        <begin position="7"/>
        <end position="23"/>
    </location>
</feature>
<evidence type="ECO:0000313" key="10">
    <source>
        <dbReference type="EMBL" id="QGU86521.1"/>
    </source>
</evidence>
<feature type="transmembrane region" description="Helical" evidence="5">
    <location>
        <begin position="214"/>
        <end position="231"/>
    </location>
</feature>
<keyword evidence="3 5" id="KW-1133">Transmembrane helix</keyword>
<dbReference type="PANTHER" id="PTHR37422">
    <property type="entry name" value="TEICHURONIC ACID BIOSYNTHESIS PROTEIN TUAE"/>
    <property type="match status" value="1"/>
</dbReference>
<keyword evidence="12" id="KW-1185">Reference proteome</keyword>
<dbReference type="EMBL" id="WLZX01000006">
    <property type="protein sequence ID" value="MTD28406.1"/>
    <property type="molecule type" value="Genomic_DNA"/>
</dbReference>
<dbReference type="KEGG" id="erwi:GN242_04465"/>
<keyword evidence="2 5" id="KW-0812">Transmembrane</keyword>
<accession>A0A6I6EIU9</accession>
<feature type="domain" description="Virulence factor membrane-bound polymerase C-terminal" evidence="7">
    <location>
        <begin position="371"/>
        <end position="544"/>
    </location>
</feature>
<evidence type="ECO:0000256" key="3">
    <source>
        <dbReference type="ARBA" id="ARBA00022989"/>
    </source>
</evidence>
<dbReference type="InterPro" id="IPR051533">
    <property type="entry name" value="WaaL-like"/>
</dbReference>
<dbReference type="AlphaFoldDB" id="A0A6I6EIU9"/>
<feature type="transmembrane region" description="Helical" evidence="5">
    <location>
        <begin position="415"/>
        <end position="435"/>
    </location>
</feature>
<dbReference type="InterPro" id="IPR007016">
    <property type="entry name" value="O-antigen_ligase-rel_domated"/>
</dbReference>
<feature type="transmembrane region" description="Helical" evidence="5">
    <location>
        <begin position="159"/>
        <end position="180"/>
    </location>
</feature>
<accession>A0A6L6GRT9</accession>
<feature type="domain" description="O-antigen ligase-related" evidence="6">
    <location>
        <begin position="199"/>
        <end position="341"/>
    </location>
</feature>
<keyword evidence="4 5" id="KW-0472">Membrane</keyword>
<feature type="transmembrane region" description="Helical" evidence="5">
    <location>
        <begin position="29"/>
        <end position="51"/>
    </location>
</feature>
<dbReference type="PANTHER" id="PTHR37422:SF21">
    <property type="entry name" value="EXOQ-LIKE PROTEIN"/>
    <property type="match status" value="1"/>
</dbReference>